<dbReference type="SUPFAM" id="SSF50800">
    <property type="entry name" value="PK beta-barrel domain-like"/>
    <property type="match status" value="1"/>
</dbReference>
<name>A0AAW7XIV9_9GAMM</name>
<dbReference type="Pfam" id="PF03473">
    <property type="entry name" value="MOSC"/>
    <property type="match status" value="1"/>
</dbReference>
<sequence length="267" mass="29545">MTIHITSLHHYPVKSCAAVNLSRAWIDSLGLAGDRRYLVADMDGNFMTARKFPKLTTLLATTFNGGLVLASLDGTPAELVLREKEFSDSYTSATVWKQNVSAQRCGSDADAWISEFLGTQCQLLFFGEQSSRPIKKRDDKQVSFADGYPLLLTSTSSLDSIQTHCDNEIHMAQFRPNIVISGSDAFAEDGWSRIRVGELIFTVHSPCERCKLITLPPRSLTFDKGLEPLRTLIKHHSSEKRAPLFGHNLIAEGTGIIEVGMTVEVLD</sequence>
<dbReference type="Proteomes" id="UP001169862">
    <property type="component" value="Unassembled WGS sequence"/>
</dbReference>
<protein>
    <submittedName>
        <fullName evidence="2">MOSC N-terminal beta barrel domain-containing protein</fullName>
    </submittedName>
</protein>
<dbReference type="Pfam" id="PF03476">
    <property type="entry name" value="MOSC_N"/>
    <property type="match status" value="1"/>
</dbReference>
<accession>A0AAW7XIV9</accession>
<reference evidence="2" key="1">
    <citation type="submission" date="2023-07" db="EMBL/GenBank/DDBJ databases">
        <title>Genome content predicts the carbon catabolic preferences of heterotrophic bacteria.</title>
        <authorList>
            <person name="Gralka M."/>
        </authorList>
    </citation>
    <scope>NUCLEOTIDE SEQUENCE</scope>
    <source>
        <strain evidence="2">I2M16</strain>
    </source>
</reference>
<dbReference type="EMBL" id="JAUOPG010000007">
    <property type="protein sequence ID" value="MDO6454199.1"/>
    <property type="molecule type" value="Genomic_DNA"/>
</dbReference>
<dbReference type="SUPFAM" id="SSF141673">
    <property type="entry name" value="MOSC N-terminal domain-like"/>
    <property type="match status" value="1"/>
</dbReference>
<evidence type="ECO:0000313" key="2">
    <source>
        <dbReference type="EMBL" id="MDO6454199.1"/>
    </source>
</evidence>
<dbReference type="InterPro" id="IPR005303">
    <property type="entry name" value="MOCOS_middle"/>
</dbReference>
<evidence type="ECO:0000259" key="1">
    <source>
        <dbReference type="PROSITE" id="PS51340"/>
    </source>
</evidence>
<dbReference type="GO" id="GO:0030170">
    <property type="term" value="F:pyridoxal phosphate binding"/>
    <property type="evidence" value="ECO:0007669"/>
    <property type="project" value="InterPro"/>
</dbReference>
<dbReference type="InterPro" id="IPR011037">
    <property type="entry name" value="Pyrv_Knase-like_insert_dom_sf"/>
</dbReference>
<dbReference type="PROSITE" id="PS51340">
    <property type="entry name" value="MOSC"/>
    <property type="match status" value="1"/>
</dbReference>
<organism evidence="2 3">
    <name type="scientific">Neptunomonas phycophila</name>
    <dbReference type="NCBI Taxonomy" id="1572645"/>
    <lineage>
        <taxon>Bacteria</taxon>
        <taxon>Pseudomonadati</taxon>
        <taxon>Pseudomonadota</taxon>
        <taxon>Gammaproteobacteria</taxon>
        <taxon>Oceanospirillales</taxon>
        <taxon>Oceanospirillaceae</taxon>
        <taxon>Neptunomonas</taxon>
    </lineage>
</organism>
<dbReference type="InterPro" id="IPR005302">
    <property type="entry name" value="MoCF_Sase_C"/>
</dbReference>
<proteinExistence type="predicted"/>
<comment type="caution">
    <text evidence="2">The sequence shown here is derived from an EMBL/GenBank/DDBJ whole genome shotgun (WGS) entry which is preliminary data.</text>
</comment>
<dbReference type="GO" id="GO:0030151">
    <property type="term" value="F:molybdenum ion binding"/>
    <property type="evidence" value="ECO:0007669"/>
    <property type="project" value="InterPro"/>
</dbReference>
<dbReference type="RefSeq" id="WP_303550709.1">
    <property type="nucleotide sequence ID" value="NZ_JAUOPG010000007.1"/>
</dbReference>
<gene>
    <name evidence="2" type="ORF">Q4490_11565</name>
</gene>
<dbReference type="PANTHER" id="PTHR14237">
    <property type="entry name" value="MOLYBDOPTERIN COFACTOR SULFURASE MOSC"/>
    <property type="match status" value="1"/>
</dbReference>
<feature type="domain" description="MOSC" evidence="1">
    <location>
        <begin position="121"/>
        <end position="266"/>
    </location>
</feature>
<dbReference type="PANTHER" id="PTHR14237:SF19">
    <property type="entry name" value="MITOCHONDRIAL AMIDOXIME REDUCING COMPONENT 1"/>
    <property type="match status" value="1"/>
</dbReference>
<dbReference type="GO" id="GO:0003824">
    <property type="term" value="F:catalytic activity"/>
    <property type="evidence" value="ECO:0007669"/>
    <property type="project" value="InterPro"/>
</dbReference>
<evidence type="ECO:0000313" key="3">
    <source>
        <dbReference type="Proteomes" id="UP001169862"/>
    </source>
</evidence>
<dbReference type="AlphaFoldDB" id="A0AAW7XIV9"/>